<proteinExistence type="predicted"/>
<name>A0AAW0KCF0_QUESU</name>
<sequence>MQTLFKCNRTLDIIFAPRSFKNMSCGDYNIYYTHSNHRTPSSFSQCSIIHLPKNEHTNKYELFSLLSAEFNLEVQVSDACCSCHGTGGQCHQDEKEKFCCANTEKGIDSTDNRRSGCQVILSMFFFIVSLMSPQENAILLRLKSLSIDSLSYSH</sequence>
<dbReference type="AlphaFoldDB" id="A0AAW0KCF0"/>
<dbReference type="Proteomes" id="UP000237347">
    <property type="component" value="Unassembled WGS sequence"/>
</dbReference>
<feature type="non-terminal residue" evidence="1">
    <location>
        <position position="154"/>
    </location>
</feature>
<reference evidence="1 2" key="1">
    <citation type="journal article" date="2018" name="Sci. Data">
        <title>The draft genome sequence of cork oak.</title>
        <authorList>
            <person name="Ramos A.M."/>
            <person name="Usie A."/>
            <person name="Barbosa P."/>
            <person name="Barros P.M."/>
            <person name="Capote T."/>
            <person name="Chaves I."/>
            <person name="Simoes F."/>
            <person name="Abreu I."/>
            <person name="Carrasquinho I."/>
            <person name="Faro C."/>
            <person name="Guimaraes J.B."/>
            <person name="Mendonca D."/>
            <person name="Nobrega F."/>
            <person name="Rodrigues L."/>
            <person name="Saibo N.J.M."/>
            <person name="Varela M.C."/>
            <person name="Egas C."/>
            <person name="Matos J."/>
            <person name="Miguel C.M."/>
            <person name="Oliveira M.M."/>
            <person name="Ricardo C.P."/>
            <person name="Goncalves S."/>
        </authorList>
    </citation>
    <scope>NUCLEOTIDE SEQUENCE [LARGE SCALE GENOMIC DNA]</scope>
    <source>
        <strain evidence="2">cv. HL8</strain>
    </source>
</reference>
<protein>
    <recommendedName>
        <fullName evidence="3">Wall-associated receptor kinase C-terminal domain-containing protein</fullName>
    </recommendedName>
</protein>
<dbReference type="EMBL" id="PKMF04000358">
    <property type="protein sequence ID" value="KAK7836218.1"/>
    <property type="molecule type" value="Genomic_DNA"/>
</dbReference>
<evidence type="ECO:0008006" key="3">
    <source>
        <dbReference type="Google" id="ProtNLM"/>
    </source>
</evidence>
<gene>
    <name evidence="1" type="ORF">CFP56_022824</name>
</gene>
<organism evidence="1 2">
    <name type="scientific">Quercus suber</name>
    <name type="common">Cork oak</name>
    <dbReference type="NCBI Taxonomy" id="58331"/>
    <lineage>
        <taxon>Eukaryota</taxon>
        <taxon>Viridiplantae</taxon>
        <taxon>Streptophyta</taxon>
        <taxon>Embryophyta</taxon>
        <taxon>Tracheophyta</taxon>
        <taxon>Spermatophyta</taxon>
        <taxon>Magnoliopsida</taxon>
        <taxon>eudicotyledons</taxon>
        <taxon>Gunneridae</taxon>
        <taxon>Pentapetalae</taxon>
        <taxon>rosids</taxon>
        <taxon>fabids</taxon>
        <taxon>Fagales</taxon>
        <taxon>Fagaceae</taxon>
        <taxon>Quercus</taxon>
    </lineage>
</organism>
<accession>A0AAW0KCF0</accession>
<evidence type="ECO:0000313" key="2">
    <source>
        <dbReference type="Proteomes" id="UP000237347"/>
    </source>
</evidence>
<evidence type="ECO:0000313" key="1">
    <source>
        <dbReference type="EMBL" id="KAK7836218.1"/>
    </source>
</evidence>
<keyword evidence="2" id="KW-1185">Reference proteome</keyword>
<comment type="caution">
    <text evidence="1">The sequence shown here is derived from an EMBL/GenBank/DDBJ whole genome shotgun (WGS) entry which is preliminary data.</text>
</comment>